<feature type="compositionally biased region" description="Basic and acidic residues" evidence="6">
    <location>
        <begin position="54"/>
        <end position="63"/>
    </location>
</feature>
<evidence type="ECO:0000256" key="1">
    <source>
        <dbReference type="ARBA" id="ARBA00022475"/>
    </source>
</evidence>
<dbReference type="Gene3D" id="2.30.30.100">
    <property type="match status" value="1"/>
</dbReference>
<keyword evidence="5 9" id="KW-0449">Lipoprotein</keyword>
<keyword evidence="4" id="KW-0564">Palmitate</keyword>
<dbReference type="InterPro" id="IPR010920">
    <property type="entry name" value="LSM_dom_sf"/>
</dbReference>
<dbReference type="PANTHER" id="PTHR37011:SF2">
    <property type="entry name" value="LIPOPROTEIN"/>
    <property type="match status" value="1"/>
</dbReference>
<keyword evidence="3" id="KW-0472">Membrane</keyword>
<dbReference type="PROSITE" id="PS51257">
    <property type="entry name" value="PROKAR_LIPOPROTEIN"/>
    <property type="match status" value="1"/>
</dbReference>
<organism evidence="9 10">
    <name type="scientific">Pseudomonas neustonica</name>
    <dbReference type="NCBI Taxonomy" id="2487346"/>
    <lineage>
        <taxon>Bacteria</taxon>
        <taxon>Pseudomonadati</taxon>
        <taxon>Pseudomonadota</taxon>
        <taxon>Gammaproteobacteria</taxon>
        <taxon>Pseudomonadales</taxon>
        <taxon>Pseudomonadaceae</taxon>
        <taxon>Pseudomonas</taxon>
    </lineage>
</organism>
<evidence type="ECO:0000256" key="7">
    <source>
        <dbReference type="SAM" id="SignalP"/>
    </source>
</evidence>
<sequence>MKHAALIALVSLTAVLMTACSSEYVISTGNGDRITTTNKPMLNQRTGMVEYEDKEGRSAEIRQSDVNSIMQR</sequence>
<evidence type="ECO:0000256" key="6">
    <source>
        <dbReference type="SAM" id="MobiDB-lite"/>
    </source>
</evidence>
<feature type="region of interest" description="Disordered" evidence="6">
    <location>
        <begin position="52"/>
        <end position="72"/>
    </location>
</feature>
<dbReference type="RefSeq" id="WP_123889773.1">
    <property type="nucleotide sequence ID" value="NZ_JBPYCX010000005.1"/>
</dbReference>
<dbReference type="EMBL" id="RKKU01000013">
    <property type="protein sequence ID" value="ROZ84059.1"/>
    <property type="molecule type" value="Genomic_DNA"/>
</dbReference>
<comment type="caution">
    <text evidence="9">The sequence shown here is derived from an EMBL/GenBank/DDBJ whole genome shotgun (WGS) entry which is preliminary data.</text>
</comment>
<evidence type="ECO:0000256" key="3">
    <source>
        <dbReference type="ARBA" id="ARBA00023136"/>
    </source>
</evidence>
<name>A0ABX9XH24_9PSED</name>
<feature type="chain" id="PRO_5046681140" evidence="7">
    <location>
        <begin position="20"/>
        <end position="72"/>
    </location>
</feature>
<dbReference type="InterPro" id="IPR047807">
    <property type="entry name" value="YgdI/YgdR-like_SH3-like"/>
</dbReference>
<evidence type="ECO:0000313" key="9">
    <source>
        <dbReference type="EMBL" id="ROZ84059.1"/>
    </source>
</evidence>
<evidence type="ECO:0000256" key="4">
    <source>
        <dbReference type="ARBA" id="ARBA00023139"/>
    </source>
</evidence>
<evidence type="ECO:0000313" key="10">
    <source>
        <dbReference type="Proteomes" id="UP000275199"/>
    </source>
</evidence>
<dbReference type="Pfam" id="PF06004">
    <property type="entry name" value="DUF903"/>
    <property type="match status" value="1"/>
</dbReference>
<reference evidence="9 10" key="1">
    <citation type="submission" date="2018-11" db="EMBL/GenBank/DDBJ databases">
        <authorList>
            <person name="Jang G.I."/>
            <person name="Hwang C.Y."/>
        </authorList>
    </citation>
    <scope>NUCLEOTIDE SEQUENCE [LARGE SCALE GENOMIC DNA]</scope>
    <source>
        <strain evidence="9 10">SSM26</strain>
    </source>
</reference>
<keyword evidence="10" id="KW-1185">Reference proteome</keyword>
<evidence type="ECO:0000256" key="2">
    <source>
        <dbReference type="ARBA" id="ARBA00022729"/>
    </source>
</evidence>
<feature type="signal peptide" evidence="7">
    <location>
        <begin position="1"/>
        <end position="19"/>
    </location>
</feature>
<proteinExistence type="predicted"/>
<feature type="domain" description="Lipoprotein YgdI/YgdR-like SH3-like" evidence="8">
    <location>
        <begin position="23"/>
        <end position="70"/>
    </location>
</feature>
<keyword evidence="1" id="KW-1003">Cell membrane</keyword>
<gene>
    <name evidence="9" type="ORF">EF096_11480</name>
</gene>
<evidence type="ECO:0000256" key="5">
    <source>
        <dbReference type="ARBA" id="ARBA00023288"/>
    </source>
</evidence>
<protein>
    <submittedName>
        <fullName evidence="9">YgdI/YgdR family lipoprotein</fullName>
    </submittedName>
</protein>
<evidence type="ECO:0000259" key="8">
    <source>
        <dbReference type="Pfam" id="PF06004"/>
    </source>
</evidence>
<dbReference type="Proteomes" id="UP000275199">
    <property type="component" value="Unassembled WGS sequence"/>
</dbReference>
<dbReference type="InterPro" id="IPR010305">
    <property type="entry name" value="YgdI/YgdR-like"/>
</dbReference>
<keyword evidence="2 7" id="KW-0732">Signal</keyword>
<dbReference type="PANTHER" id="PTHR37011">
    <property type="entry name" value="POT FAMILY PEPTIDE TRANSPORT PROTEIN-RELATED"/>
    <property type="match status" value="1"/>
</dbReference>
<accession>A0ABX9XH24</accession>
<dbReference type="NCBIfam" id="NF033216">
    <property type="entry name" value="lipo_YgdI_YgdR"/>
    <property type="match status" value="1"/>
</dbReference>
<dbReference type="SUPFAM" id="SSF50182">
    <property type="entry name" value="Sm-like ribonucleoproteins"/>
    <property type="match status" value="1"/>
</dbReference>